<keyword evidence="3" id="KW-1185">Reference proteome</keyword>
<dbReference type="Proteomes" id="UP001165082">
    <property type="component" value="Unassembled WGS sequence"/>
</dbReference>
<feature type="compositionally biased region" description="Pro residues" evidence="1">
    <location>
        <begin position="455"/>
        <end position="468"/>
    </location>
</feature>
<accession>A0A9W7A6C1</accession>
<feature type="region of interest" description="Disordered" evidence="1">
    <location>
        <begin position="450"/>
        <end position="501"/>
    </location>
</feature>
<dbReference type="EMBL" id="BRXZ01002558">
    <property type="protein sequence ID" value="GMH64921.1"/>
    <property type="molecule type" value="Genomic_DNA"/>
</dbReference>
<dbReference type="AlphaFoldDB" id="A0A9W7A6C1"/>
<gene>
    <name evidence="2" type="ORF">TrRE_jg2892</name>
</gene>
<proteinExistence type="predicted"/>
<evidence type="ECO:0000256" key="1">
    <source>
        <dbReference type="SAM" id="MobiDB-lite"/>
    </source>
</evidence>
<name>A0A9W7A6C1_9STRA</name>
<feature type="compositionally biased region" description="Low complexity" evidence="1">
    <location>
        <begin position="492"/>
        <end position="501"/>
    </location>
</feature>
<protein>
    <submittedName>
        <fullName evidence="2">Uncharacterized protein</fullName>
    </submittedName>
</protein>
<evidence type="ECO:0000313" key="2">
    <source>
        <dbReference type="EMBL" id="GMH64921.1"/>
    </source>
</evidence>
<organism evidence="2 3">
    <name type="scientific">Triparma retinervis</name>
    <dbReference type="NCBI Taxonomy" id="2557542"/>
    <lineage>
        <taxon>Eukaryota</taxon>
        <taxon>Sar</taxon>
        <taxon>Stramenopiles</taxon>
        <taxon>Ochrophyta</taxon>
        <taxon>Bolidophyceae</taxon>
        <taxon>Parmales</taxon>
        <taxon>Triparmaceae</taxon>
        <taxon>Triparma</taxon>
    </lineage>
</organism>
<evidence type="ECO:0000313" key="3">
    <source>
        <dbReference type="Proteomes" id="UP001165082"/>
    </source>
</evidence>
<reference evidence="2" key="1">
    <citation type="submission" date="2022-07" db="EMBL/GenBank/DDBJ databases">
        <title>Genome analysis of Parmales, a sister group of diatoms, reveals the evolutionary specialization of diatoms from phago-mixotrophs to photoautotrophs.</title>
        <authorList>
            <person name="Ban H."/>
            <person name="Sato S."/>
            <person name="Yoshikawa S."/>
            <person name="Kazumasa Y."/>
            <person name="Nakamura Y."/>
            <person name="Ichinomiya M."/>
            <person name="Saitoh K."/>
            <person name="Sato N."/>
            <person name="Blanc-Mathieu R."/>
            <person name="Endo H."/>
            <person name="Kuwata A."/>
            <person name="Ogata H."/>
        </authorList>
    </citation>
    <scope>NUCLEOTIDE SEQUENCE</scope>
</reference>
<feature type="non-terminal residue" evidence="2">
    <location>
        <position position="501"/>
    </location>
</feature>
<comment type="caution">
    <text evidence="2">The sequence shown here is derived from an EMBL/GenBank/DDBJ whole genome shotgun (WGS) entry which is preliminary data.</text>
</comment>
<sequence>MEDAVEEFNKVLADVNRSNGNHLPGSCVRRIFLLNSFHPDSTFPPFKQTPEVVVFPPDGTAGEGGGSMVEFHLTVGVNDIVGEFLTQCAARVEGCLQRDSLLGSVISSSRRRHSKVGSLTYPGDRGSSSEQTRRLKAGADLALSCGATYDAFDMYGKAAKALEADGDRVWAAACYAGLAASAVAMADLGGGEEWLRGTEEEGQQLGDMIEVWVKEANIGFGREFPAARAMLTVALARYYAERDFYHRRGRWGEGGGGAWNSKGTRTGMRRLERTGTESPGVAHRGNTGGGIVTEKETFDRMRKVCSLLYEAVVIPGMASSVRARVCREASAICVRGVRGAEGRIRLWRKAGMFAAMAADSEDGMGKDPGLYDAARAIYRGVGKGWPSLRLMVEHGRAREGDDQEALQEIIGLLRSVGTMNGEGRYGEGEWSGGGEVVEFSRGYYRKRKIIKQDAPEPPTMPPNPPTSPRRPKSTGSSLVTKALKDVGKKTKGVVGTVTKSV</sequence>
<feature type="region of interest" description="Disordered" evidence="1">
    <location>
        <begin position="113"/>
        <end position="132"/>
    </location>
</feature>